<feature type="compositionally biased region" description="Basic and acidic residues" evidence="1">
    <location>
        <begin position="110"/>
        <end position="121"/>
    </location>
</feature>
<organism evidence="2 3">
    <name type="scientific">Symbiodinium microadriaticum</name>
    <name type="common">Dinoflagellate</name>
    <name type="synonym">Zooxanthella microadriatica</name>
    <dbReference type="NCBI Taxonomy" id="2951"/>
    <lineage>
        <taxon>Eukaryota</taxon>
        <taxon>Sar</taxon>
        <taxon>Alveolata</taxon>
        <taxon>Dinophyceae</taxon>
        <taxon>Suessiales</taxon>
        <taxon>Symbiodiniaceae</taxon>
        <taxon>Symbiodinium</taxon>
    </lineage>
</organism>
<keyword evidence="3" id="KW-1185">Reference proteome</keyword>
<proteinExistence type="predicted"/>
<evidence type="ECO:0000256" key="1">
    <source>
        <dbReference type="SAM" id="MobiDB-lite"/>
    </source>
</evidence>
<dbReference type="Proteomes" id="UP000186817">
    <property type="component" value="Unassembled WGS sequence"/>
</dbReference>
<accession>A0A1Q9EDM1</accession>
<dbReference type="AlphaFoldDB" id="A0A1Q9EDM1"/>
<feature type="region of interest" description="Disordered" evidence="1">
    <location>
        <begin position="205"/>
        <end position="231"/>
    </location>
</feature>
<evidence type="ECO:0000313" key="3">
    <source>
        <dbReference type="Proteomes" id="UP000186817"/>
    </source>
</evidence>
<feature type="compositionally biased region" description="Basic and acidic residues" evidence="1">
    <location>
        <begin position="218"/>
        <end position="231"/>
    </location>
</feature>
<evidence type="ECO:0000313" key="2">
    <source>
        <dbReference type="EMBL" id="OLQ05512.1"/>
    </source>
</evidence>
<gene>
    <name evidence="2" type="ORF">AK812_SmicGene11271</name>
</gene>
<sequence>MVLGADPRVLVVAVVVASRLRYRFWKPLACGMAVRVEKKTCISFKSDRFSLLPDSLLEKHGDEDFLRLRPTNQVLLTVLYGEAPPKNASISSSSALKKLLELRKEALDARDQGEGAGEHAPPESLFENNEAKPAKKRRVIKKPLDEDGEVLTITVDEVSIRTLVKGSRPSRSDFIVSMEAGMLQKVFTMLSDDLDECFHTAKRKYVRKGKAKARPNRHSSEEAVEDRSPSD</sequence>
<name>A0A1Q9EDM1_SYMMI</name>
<protein>
    <submittedName>
        <fullName evidence="2">Uncharacterized protein</fullName>
    </submittedName>
</protein>
<dbReference type="OrthoDB" id="10366524at2759"/>
<feature type="region of interest" description="Disordered" evidence="1">
    <location>
        <begin position="110"/>
        <end position="139"/>
    </location>
</feature>
<feature type="compositionally biased region" description="Basic residues" evidence="1">
    <location>
        <begin position="205"/>
        <end position="217"/>
    </location>
</feature>
<dbReference type="EMBL" id="LSRX01000182">
    <property type="protein sequence ID" value="OLQ05512.1"/>
    <property type="molecule type" value="Genomic_DNA"/>
</dbReference>
<comment type="caution">
    <text evidence="2">The sequence shown here is derived from an EMBL/GenBank/DDBJ whole genome shotgun (WGS) entry which is preliminary data.</text>
</comment>
<reference evidence="2 3" key="1">
    <citation type="submission" date="2016-02" db="EMBL/GenBank/DDBJ databases">
        <title>Genome analysis of coral dinoflagellate symbionts highlights evolutionary adaptations to a symbiotic lifestyle.</title>
        <authorList>
            <person name="Aranda M."/>
            <person name="Li Y."/>
            <person name="Liew Y.J."/>
            <person name="Baumgarten S."/>
            <person name="Simakov O."/>
            <person name="Wilson M."/>
            <person name="Piel J."/>
            <person name="Ashoor H."/>
            <person name="Bougouffa S."/>
            <person name="Bajic V.B."/>
            <person name="Ryu T."/>
            <person name="Ravasi T."/>
            <person name="Bayer T."/>
            <person name="Micklem G."/>
            <person name="Kim H."/>
            <person name="Bhak J."/>
            <person name="Lajeunesse T.C."/>
            <person name="Voolstra C.R."/>
        </authorList>
    </citation>
    <scope>NUCLEOTIDE SEQUENCE [LARGE SCALE GENOMIC DNA]</scope>
    <source>
        <strain evidence="2 3">CCMP2467</strain>
    </source>
</reference>